<proteinExistence type="inferred from homology"/>
<dbReference type="PROSITE" id="PS50928">
    <property type="entry name" value="ABC_TM1"/>
    <property type="match status" value="1"/>
</dbReference>
<keyword evidence="2 7" id="KW-0813">Transport</keyword>
<keyword evidence="11" id="KW-1185">Reference proteome</keyword>
<evidence type="ECO:0000313" key="11">
    <source>
        <dbReference type="Proteomes" id="UP001138997"/>
    </source>
</evidence>
<evidence type="ECO:0000259" key="9">
    <source>
        <dbReference type="PROSITE" id="PS50928"/>
    </source>
</evidence>
<evidence type="ECO:0000256" key="5">
    <source>
        <dbReference type="ARBA" id="ARBA00022989"/>
    </source>
</evidence>
<dbReference type="InterPro" id="IPR035906">
    <property type="entry name" value="MetI-like_sf"/>
</dbReference>
<evidence type="ECO:0000256" key="3">
    <source>
        <dbReference type="ARBA" id="ARBA00022475"/>
    </source>
</evidence>
<dbReference type="Pfam" id="PF00528">
    <property type="entry name" value="BPD_transp_1"/>
    <property type="match status" value="1"/>
</dbReference>
<evidence type="ECO:0000313" key="10">
    <source>
        <dbReference type="EMBL" id="MCD5311665.1"/>
    </source>
</evidence>
<dbReference type="GO" id="GO:0005886">
    <property type="term" value="C:plasma membrane"/>
    <property type="evidence" value="ECO:0007669"/>
    <property type="project" value="UniProtKB-SubCell"/>
</dbReference>
<comment type="subcellular location">
    <subcellularLocation>
        <location evidence="1 7">Cell membrane</location>
        <topology evidence="1 7">Multi-pass membrane protein</topology>
    </subcellularLocation>
</comment>
<dbReference type="Gene3D" id="1.10.3720.10">
    <property type="entry name" value="MetI-like"/>
    <property type="match status" value="1"/>
</dbReference>
<comment type="caution">
    <text evidence="10">The sequence shown here is derived from an EMBL/GenBank/DDBJ whole genome shotgun (WGS) entry which is preliminary data.</text>
</comment>
<feature type="transmembrane region" description="Helical" evidence="7">
    <location>
        <begin position="88"/>
        <end position="116"/>
    </location>
</feature>
<evidence type="ECO:0000256" key="4">
    <source>
        <dbReference type="ARBA" id="ARBA00022692"/>
    </source>
</evidence>
<organism evidence="10 11">
    <name type="scientific">Kineosporia babensis</name>
    <dbReference type="NCBI Taxonomy" id="499548"/>
    <lineage>
        <taxon>Bacteria</taxon>
        <taxon>Bacillati</taxon>
        <taxon>Actinomycetota</taxon>
        <taxon>Actinomycetes</taxon>
        <taxon>Kineosporiales</taxon>
        <taxon>Kineosporiaceae</taxon>
        <taxon>Kineosporia</taxon>
    </lineage>
</organism>
<keyword evidence="5 7" id="KW-1133">Transmembrane helix</keyword>
<feature type="transmembrane region" description="Helical" evidence="7">
    <location>
        <begin position="29"/>
        <end position="50"/>
    </location>
</feature>
<keyword evidence="3" id="KW-1003">Cell membrane</keyword>
<comment type="similarity">
    <text evidence="7">Belongs to the binding-protein-dependent transport system permease family.</text>
</comment>
<dbReference type="GO" id="GO:0055085">
    <property type="term" value="P:transmembrane transport"/>
    <property type="evidence" value="ECO:0007669"/>
    <property type="project" value="InterPro"/>
</dbReference>
<gene>
    <name evidence="10" type="ORF">LR394_12200</name>
</gene>
<keyword evidence="6 7" id="KW-0472">Membrane</keyword>
<dbReference type="EMBL" id="JAJOMB010000005">
    <property type="protein sequence ID" value="MCD5311665.1"/>
    <property type="molecule type" value="Genomic_DNA"/>
</dbReference>
<keyword evidence="4 7" id="KW-0812">Transmembrane</keyword>
<dbReference type="PANTHER" id="PTHR43227:SF8">
    <property type="entry name" value="DIACETYLCHITOBIOSE UPTAKE SYSTEM PERMEASE PROTEIN DASB"/>
    <property type="match status" value="1"/>
</dbReference>
<dbReference type="InterPro" id="IPR000515">
    <property type="entry name" value="MetI-like"/>
</dbReference>
<feature type="transmembrane region" description="Helical" evidence="7">
    <location>
        <begin position="179"/>
        <end position="205"/>
    </location>
</feature>
<feature type="transmembrane region" description="Helical" evidence="7">
    <location>
        <begin position="226"/>
        <end position="249"/>
    </location>
</feature>
<dbReference type="PANTHER" id="PTHR43227">
    <property type="entry name" value="BLL4140 PROTEIN"/>
    <property type="match status" value="1"/>
</dbReference>
<evidence type="ECO:0000256" key="6">
    <source>
        <dbReference type="ARBA" id="ARBA00023136"/>
    </source>
</evidence>
<dbReference type="AlphaFoldDB" id="A0A9X1SUF9"/>
<feature type="transmembrane region" description="Helical" evidence="7">
    <location>
        <begin position="289"/>
        <end position="309"/>
    </location>
</feature>
<evidence type="ECO:0000256" key="2">
    <source>
        <dbReference type="ARBA" id="ARBA00022448"/>
    </source>
</evidence>
<evidence type="ECO:0000256" key="1">
    <source>
        <dbReference type="ARBA" id="ARBA00004651"/>
    </source>
</evidence>
<evidence type="ECO:0000256" key="7">
    <source>
        <dbReference type="RuleBase" id="RU363032"/>
    </source>
</evidence>
<feature type="transmembrane region" description="Helical" evidence="7">
    <location>
        <begin position="128"/>
        <end position="150"/>
    </location>
</feature>
<name>A0A9X1SUF9_9ACTN</name>
<feature type="region of interest" description="Disordered" evidence="8">
    <location>
        <begin position="1"/>
        <end position="22"/>
    </location>
</feature>
<dbReference type="RefSeq" id="WP_231441084.1">
    <property type="nucleotide sequence ID" value="NZ_JAJOMB010000005.1"/>
</dbReference>
<dbReference type="Proteomes" id="UP001138997">
    <property type="component" value="Unassembled WGS sequence"/>
</dbReference>
<reference evidence="10" key="1">
    <citation type="submission" date="2021-11" db="EMBL/GenBank/DDBJ databases">
        <title>Streptomyces corallinus and Kineosporia corallina sp. nov., two new coral-derived marine actinobacteria.</title>
        <authorList>
            <person name="Buangrab K."/>
            <person name="Sutthacheep M."/>
            <person name="Yeemin T."/>
            <person name="Harunari E."/>
            <person name="Igarashi Y."/>
            <person name="Sripreechasak P."/>
            <person name="Kanchanasin P."/>
            <person name="Tanasupawat S."/>
            <person name="Phongsopitanun W."/>
        </authorList>
    </citation>
    <scope>NUCLEOTIDE SEQUENCE</scope>
    <source>
        <strain evidence="10">JCM 31032</strain>
    </source>
</reference>
<sequence length="318" mass="35141">MSTLPPLAPPQAEKPAAGQGPKKPAGLKALPYALLLPASLVLILVLGYPFGRLFVLSMQKFGLKQQFGAPPDWIGLDNYTGIFQDSQFWVVLARTIGFCAAAVVLTMVLGMLVALLTRRVGRVLRMALIVSLLFAWAMPPLSATVVWQWLFDTRYGLVNWLLSQFGGDFHGHSWLSNPWSFFGVALIIVVWMGIPFVAFTLYAGLTQVPGEVLEAAELDGAGAAQRFRYVILPFLRPVILILTALSVLWDLRVFTQFYVLQKAGGIARDTNVLGVYAYRLAFGENKFDVGAAVAVVMLLITLLFTVFYLRQITRQEEL</sequence>
<dbReference type="InterPro" id="IPR050809">
    <property type="entry name" value="UgpAE/MalFG_permease"/>
</dbReference>
<dbReference type="SUPFAM" id="SSF161098">
    <property type="entry name" value="MetI-like"/>
    <property type="match status" value="1"/>
</dbReference>
<feature type="domain" description="ABC transmembrane type-1" evidence="9">
    <location>
        <begin position="92"/>
        <end position="308"/>
    </location>
</feature>
<protein>
    <submittedName>
        <fullName evidence="10">Sugar ABC transporter permease</fullName>
    </submittedName>
</protein>
<accession>A0A9X1SUF9</accession>
<dbReference type="CDD" id="cd06261">
    <property type="entry name" value="TM_PBP2"/>
    <property type="match status" value="1"/>
</dbReference>
<evidence type="ECO:0000256" key="8">
    <source>
        <dbReference type="SAM" id="MobiDB-lite"/>
    </source>
</evidence>